<feature type="binding site" evidence="7">
    <location>
        <begin position="230"/>
        <end position="231"/>
    </location>
    <ligand>
        <name>substrate</name>
    </ligand>
</feature>
<keyword evidence="12" id="KW-1185">Reference proteome</keyword>
<comment type="caution">
    <text evidence="11">The sequence shown here is derived from an EMBL/GenBank/DDBJ whole genome shotgun (WGS) entry which is preliminary data.</text>
</comment>
<gene>
    <name evidence="11" type="ORF">F7O44_23960</name>
</gene>
<proteinExistence type="inferred from homology"/>
<dbReference type="InterPro" id="IPR006680">
    <property type="entry name" value="Amidohydro-rel"/>
</dbReference>
<dbReference type="InterPro" id="IPR003764">
    <property type="entry name" value="GlcNAc_6-P_deAcase"/>
</dbReference>
<dbReference type="AlphaFoldDB" id="A0A7K3MAX8"/>
<accession>A0A7K3MAX8</accession>
<dbReference type="EMBL" id="WLZY01000010">
    <property type="protein sequence ID" value="NDL60132.1"/>
    <property type="molecule type" value="Genomic_DNA"/>
</dbReference>
<dbReference type="RefSeq" id="WP_162452841.1">
    <property type="nucleotide sequence ID" value="NZ_WLZY01000010.1"/>
</dbReference>
<dbReference type="PIRSF" id="PIRSF038994">
    <property type="entry name" value="NagA"/>
    <property type="match status" value="1"/>
</dbReference>
<keyword evidence="2 8" id="KW-0479">Metal-binding</keyword>
<evidence type="ECO:0000313" key="11">
    <source>
        <dbReference type="EMBL" id="NDL60132.1"/>
    </source>
</evidence>
<dbReference type="GO" id="GO:0046872">
    <property type="term" value="F:metal ion binding"/>
    <property type="evidence" value="ECO:0007669"/>
    <property type="project" value="UniProtKB-KW"/>
</dbReference>
<comment type="similarity">
    <text evidence="1 5">Belongs to the metallo-dependent hydrolases superfamily. NagA family.</text>
</comment>
<name>A0A7K3MAX8_9ACTN</name>
<evidence type="ECO:0000259" key="10">
    <source>
        <dbReference type="Pfam" id="PF01979"/>
    </source>
</evidence>
<evidence type="ECO:0000256" key="3">
    <source>
        <dbReference type="ARBA" id="ARBA00022801"/>
    </source>
</evidence>
<keyword evidence="4 5" id="KW-0119">Carbohydrate metabolism</keyword>
<organism evidence="11 12">
    <name type="scientific">Phytoactinopolyspora mesophila</name>
    <dbReference type="NCBI Taxonomy" id="2650750"/>
    <lineage>
        <taxon>Bacteria</taxon>
        <taxon>Bacillati</taxon>
        <taxon>Actinomycetota</taxon>
        <taxon>Actinomycetes</taxon>
        <taxon>Jiangellales</taxon>
        <taxon>Jiangellaceae</taxon>
        <taxon>Phytoactinopolyspora</taxon>
    </lineage>
</organism>
<dbReference type="SUPFAM" id="SSF51556">
    <property type="entry name" value="Metallo-dependent hydrolases"/>
    <property type="match status" value="1"/>
</dbReference>
<dbReference type="Gene3D" id="3.20.20.140">
    <property type="entry name" value="Metal-dependent hydrolases"/>
    <property type="match status" value="1"/>
</dbReference>
<dbReference type="Gene3D" id="2.30.40.10">
    <property type="entry name" value="Urease, subunit C, domain 1"/>
    <property type="match status" value="1"/>
</dbReference>
<feature type="binding site" evidence="7">
    <location>
        <position position="262"/>
    </location>
    <ligand>
        <name>substrate</name>
    </ligand>
</feature>
<feature type="domain" description="Amidohydrolase-related" evidence="10">
    <location>
        <begin position="56"/>
        <end position="394"/>
    </location>
</feature>
<reference evidence="11 12" key="1">
    <citation type="submission" date="2019-11" db="EMBL/GenBank/DDBJ databases">
        <authorList>
            <person name="Li X.-J."/>
            <person name="Feng X.-M."/>
        </authorList>
    </citation>
    <scope>NUCLEOTIDE SEQUENCE [LARGE SCALE GENOMIC DNA]</scope>
    <source>
        <strain evidence="11 12">XMNu-373</strain>
    </source>
</reference>
<evidence type="ECO:0000256" key="1">
    <source>
        <dbReference type="ARBA" id="ARBA00010716"/>
    </source>
</evidence>
<feature type="active site" description="Proton donor/acceptor" evidence="6">
    <location>
        <position position="285"/>
    </location>
</feature>
<feature type="binding site" evidence="8">
    <location>
        <position position="138"/>
    </location>
    <ligand>
        <name>Zn(2+)</name>
        <dbReference type="ChEBI" id="CHEBI:29105"/>
    </ligand>
</feature>
<feature type="binding site" evidence="7">
    <location>
        <position position="238"/>
    </location>
    <ligand>
        <name>substrate</name>
    </ligand>
</feature>
<evidence type="ECO:0000256" key="2">
    <source>
        <dbReference type="ARBA" id="ARBA00022723"/>
    </source>
</evidence>
<feature type="binding site" evidence="8">
    <location>
        <position position="206"/>
    </location>
    <ligand>
        <name>Zn(2+)</name>
        <dbReference type="ChEBI" id="CHEBI:29105"/>
    </ligand>
</feature>
<dbReference type="PANTHER" id="PTHR11113:SF14">
    <property type="entry name" value="N-ACETYLGLUCOSAMINE-6-PHOSPHATE DEACETYLASE"/>
    <property type="match status" value="1"/>
</dbReference>
<keyword evidence="3 5" id="KW-0378">Hydrolase</keyword>
<dbReference type="GO" id="GO:0006046">
    <property type="term" value="P:N-acetylglucosamine catabolic process"/>
    <property type="evidence" value="ECO:0007669"/>
    <property type="project" value="TreeGrafter"/>
</dbReference>
<dbReference type="Proteomes" id="UP000460435">
    <property type="component" value="Unassembled WGS sequence"/>
</dbReference>
<feature type="binding site" evidence="7">
    <location>
        <position position="151"/>
    </location>
    <ligand>
        <name>substrate</name>
    </ligand>
</feature>
<evidence type="ECO:0000256" key="9">
    <source>
        <dbReference type="SAM" id="MobiDB-lite"/>
    </source>
</evidence>
<dbReference type="SUPFAM" id="SSF51338">
    <property type="entry name" value="Composite domain of metallo-dependent hydrolases"/>
    <property type="match status" value="1"/>
</dbReference>
<feature type="binding site" evidence="7">
    <location>
        <begin position="321"/>
        <end position="323"/>
    </location>
    <ligand>
        <name>substrate</name>
    </ligand>
</feature>
<evidence type="ECO:0000256" key="6">
    <source>
        <dbReference type="PIRSR" id="PIRSR038994-1"/>
    </source>
</evidence>
<feature type="binding site" evidence="8">
    <location>
        <position position="227"/>
    </location>
    <ligand>
        <name>Zn(2+)</name>
        <dbReference type="ChEBI" id="CHEBI:29105"/>
    </ligand>
</feature>
<evidence type="ECO:0000256" key="5">
    <source>
        <dbReference type="PIRNR" id="PIRNR038994"/>
    </source>
</evidence>
<feature type="region of interest" description="Disordered" evidence="9">
    <location>
        <begin position="400"/>
        <end position="430"/>
    </location>
</feature>
<dbReference type="PANTHER" id="PTHR11113">
    <property type="entry name" value="N-ACETYLGLUCOSAMINE-6-PHOSPHATE DEACETYLASE"/>
    <property type="match status" value="1"/>
</dbReference>
<dbReference type="GO" id="GO:0008448">
    <property type="term" value="F:N-acetylglucosamine-6-phosphate deacetylase activity"/>
    <property type="evidence" value="ECO:0007669"/>
    <property type="project" value="InterPro"/>
</dbReference>
<evidence type="ECO:0000256" key="4">
    <source>
        <dbReference type="ARBA" id="ARBA00023277"/>
    </source>
</evidence>
<evidence type="ECO:0000256" key="8">
    <source>
        <dbReference type="PIRSR" id="PIRSR038994-3"/>
    </source>
</evidence>
<evidence type="ECO:0000256" key="7">
    <source>
        <dbReference type="PIRSR" id="PIRSR038994-2"/>
    </source>
</evidence>
<protein>
    <submittedName>
        <fullName evidence="11">Amidohydrolase family protein</fullName>
    </submittedName>
</protein>
<feature type="compositionally biased region" description="Basic and acidic residues" evidence="9">
    <location>
        <begin position="421"/>
        <end position="430"/>
    </location>
</feature>
<dbReference type="InterPro" id="IPR032466">
    <property type="entry name" value="Metal_Hydrolase"/>
</dbReference>
<sequence>MIVVTGRLADGAAVRVGLEQERISFVEPADSAEQAADARATGESGALHTAGQQLPWILPGMVDLQVNGYAGLDMNAENLTTDVVHELVRAQWQRGVTAFLPTLITAPPERITAALRVVARARAEDPMTRHSVPGVHIEGPYLSIDDGPRGAHEAAHIRPPDPDELARWCEASENGVRVITLAPETAGAIDYIRAAVNRGIVVALGHTAATADQIRAAADAGATLSTHLGNGCHQMLPRHPNHLWAQLADTRLSASFVADGYHLPADAFVAMVRAKGTGSAIIVSDSVTLAGCAPGNYTTPVGGSVTLHPDGRLTMAGSELLAGAAASQAECVTWAVCSAGLDLPTVEAMTSANPARLLGLGDRGRIEAGALADLTVFSPDVTSVHATVVRGDVVHWEQPRSYPPALDPPVERSAAPNGRATSERGLGHDS</sequence>
<comment type="cofactor">
    <cofactor evidence="8">
        <name>a divalent metal cation</name>
        <dbReference type="ChEBI" id="CHEBI:60240"/>
    </cofactor>
    <text evidence="8">Binds 1 divalent metal cation per subunit.</text>
</comment>
<evidence type="ECO:0000313" key="12">
    <source>
        <dbReference type="Proteomes" id="UP000460435"/>
    </source>
</evidence>
<dbReference type="Pfam" id="PF01979">
    <property type="entry name" value="Amidohydro_1"/>
    <property type="match status" value="1"/>
</dbReference>
<dbReference type="InterPro" id="IPR011059">
    <property type="entry name" value="Metal-dep_hydrolase_composite"/>
</dbReference>